<accession>A0A1H9AGN4</accession>
<keyword evidence="3" id="KW-1185">Reference proteome</keyword>
<dbReference type="Pfam" id="PF00656">
    <property type="entry name" value="Peptidase_C14"/>
    <property type="match status" value="1"/>
</dbReference>
<dbReference type="PANTHER" id="PTHR48104:SF30">
    <property type="entry name" value="METACASPASE-1"/>
    <property type="match status" value="1"/>
</dbReference>
<evidence type="ECO:0000313" key="2">
    <source>
        <dbReference type="EMBL" id="SEP75745.1"/>
    </source>
</evidence>
<feature type="domain" description="Peptidase C14 caspase" evidence="1">
    <location>
        <begin position="52"/>
        <end position="323"/>
    </location>
</feature>
<dbReference type="OrthoDB" id="5489622at2"/>
<protein>
    <submittedName>
        <fullName evidence="2">Caspase domain-containing protein</fullName>
    </submittedName>
</protein>
<sequence>MTNWVTRHAALDRTTFTVNHFLMSHTVFPFSLCLSGLILGLSLTGAARAATHAVLVGVSDYQVLEADLRGPANDVGLVAETLLARGVAADHIRLLAAPDARAPQGVTVHAAPTRAAILSELGRMAQLAGPGDTVFFYYSGHGAQAPDLNGDEAGGYDEILLPTDASGWKGAIGRVENAIVDDELAPLMQAILDRGAQVVAVLDACHSATGFRALGRGVARYVSPAQLGLPDTPGTPGITPAEGAATHLAEPLHGDFVFLYSSQSDQRSFEYPLGDASDPANWYGDFTRALMGVLAQESSLSWAQALQAASDRMARSGPAAQTPDGEGTLMQAAVFGQARPARRYGFAAGTLAAGLLAGLNEGAEVAVFDSLLAEAPVARATLHHLTPDSAAMQSADMLPPKGYAALLRPGLPAPVRLAVPVRADAADGHDYAAILTGLAAMDAPEGVTLNAPDYDMLPYLVDGTLALTARDGVLDADGPGTSPRLVQGEDLAAFLDRAARVTRLRAALALAEGGGGLAFAMPGAGLKQDLAWLRGTSEGDACADPQTDPTPITAPITAGHCDQIWLTLSNGSSTARDVTVLYVDRAFHITPIWPAPGLSNRIAFGEAQEVGMLIQNPSQRRGAEEIIVLSVPARDGAPRTVLTALADPETARDLTSGDALSGWLGAALTPDESSRNFSFSGAIPALEITRHRISLHGGT</sequence>
<dbReference type="GO" id="GO:0005737">
    <property type="term" value="C:cytoplasm"/>
    <property type="evidence" value="ECO:0007669"/>
    <property type="project" value="TreeGrafter"/>
</dbReference>
<dbReference type="AlphaFoldDB" id="A0A1H9AGN4"/>
<proteinExistence type="predicted"/>
<dbReference type="SUPFAM" id="SSF52129">
    <property type="entry name" value="Caspase-like"/>
    <property type="match status" value="1"/>
</dbReference>
<dbReference type="Gene3D" id="3.40.50.1460">
    <property type="match status" value="1"/>
</dbReference>
<dbReference type="GO" id="GO:0006508">
    <property type="term" value="P:proteolysis"/>
    <property type="evidence" value="ECO:0007669"/>
    <property type="project" value="InterPro"/>
</dbReference>
<dbReference type="GO" id="GO:0004197">
    <property type="term" value="F:cysteine-type endopeptidase activity"/>
    <property type="evidence" value="ECO:0007669"/>
    <property type="project" value="InterPro"/>
</dbReference>
<dbReference type="PANTHER" id="PTHR48104">
    <property type="entry name" value="METACASPASE-4"/>
    <property type="match status" value="1"/>
</dbReference>
<evidence type="ECO:0000313" key="3">
    <source>
        <dbReference type="Proteomes" id="UP000198634"/>
    </source>
</evidence>
<evidence type="ECO:0000259" key="1">
    <source>
        <dbReference type="Pfam" id="PF00656"/>
    </source>
</evidence>
<organism evidence="2 3">
    <name type="scientific">Thalassovita taeanensis</name>
    <dbReference type="NCBI Taxonomy" id="657014"/>
    <lineage>
        <taxon>Bacteria</taxon>
        <taxon>Pseudomonadati</taxon>
        <taxon>Pseudomonadota</taxon>
        <taxon>Alphaproteobacteria</taxon>
        <taxon>Rhodobacterales</taxon>
        <taxon>Roseobacteraceae</taxon>
        <taxon>Thalassovita</taxon>
    </lineage>
</organism>
<dbReference type="InterPro" id="IPR011600">
    <property type="entry name" value="Pept_C14_caspase"/>
</dbReference>
<reference evidence="2 3" key="1">
    <citation type="submission" date="2016-10" db="EMBL/GenBank/DDBJ databases">
        <authorList>
            <person name="de Groot N.N."/>
        </authorList>
    </citation>
    <scope>NUCLEOTIDE SEQUENCE [LARGE SCALE GENOMIC DNA]</scope>
    <source>
        <strain evidence="2 3">DSM 22007</strain>
    </source>
</reference>
<dbReference type="InterPro" id="IPR029030">
    <property type="entry name" value="Caspase-like_dom_sf"/>
</dbReference>
<name>A0A1H9AGN4_9RHOB</name>
<dbReference type="Proteomes" id="UP000198634">
    <property type="component" value="Unassembled WGS sequence"/>
</dbReference>
<dbReference type="InterPro" id="IPR050452">
    <property type="entry name" value="Metacaspase"/>
</dbReference>
<gene>
    <name evidence="2" type="ORF">SAMN04488092_102129</name>
</gene>
<dbReference type="STRING" id="657014.SAMN04488092_102129"/>
<dbReference type="EMBL" id="FOEP01000002">
    <property type="protein sequence ID" value="SEP75745.1"/>
    <property type="molecule type" value="Genomic_DNA"/>
</dbReference>